<dbReference type="InterPro" id="IPR001320">
    <property type="entry name" value="Iontro_rcpt_C"/>
</dbReference>
<dbReference type="GO" id="GO:0043190">
    <property type="term" value="C:ATP-binding cassette (ABC) transporter complex"/>
    <property type="evidence" value="ECO:0007669"/>
    <property type="project" value="InterPro"/>
</dbReference>
<dbReference type="Gene3D" id="1.10.3720.10">
    <property type="entry name" value="MetI-like"/>
    <property type="match status" value="1"/>
</dbReference>
<evidence type="ECO:0000256" key="4">
    <source>
        <dbReference type="ARBA" id="ARBA00022475"/>
    </source>
</evidence>
<dbReference type="PANTHER" id="PTHR30614">
    <property type="entry name" value="MEMBRANE COMPONENT OF AMINO ACID ABC TRANSPORTER"/>
    <property type="match status" value="1"/>
</dbReference>
<keyword evidence="4" id="KW-1003">Cell membrane</keyword>
<dbReference type="PROSITE" id="PS50928">
    <property type="entry name" value="ABC_TM1"/>
    <property type="match status" value="1"/>
</dbReference>
<keyword evidence="3 9" id="KW-0813">Transport</keyword>
<protein>
    <submittedName>
        <fullName evidence="12">Glutamate ABC transporter permease</fullName>
    </submittedName>
</protein>
<dbReference type="SUPFAM" id="SSF53850">
    <property type="entry name" value="Periplasmic binding protein-like II"/>
    <property type="match status" value="1"/>
</dbReference>
<dbReference type="InterPro" id="IPR035906">
    <property type="entry name" value="MetI-like_sf"/>
</dbReference>
<keyword evidence="5 9" id="KW-0812">Transmembrane</keyword>
<accession>A0A5A5U1D6</accession>
<dbReference type="Pfam" id="PF00528">
    <property type="entry name" value="BPD_transp_1"/>
    <property type="match status" value="1"/>
</dbReference>
<dbReference type="Proteomes" id="UP000323274">
    <property type="component" value="Unassembled WGS sequence"/>
</dbReference>
<evidence type="ECO:0000256" key="5">
    <source>
        <dbReference type="ARBA" id="ARBA00022692"/>
    </source>
</evidence>
<dbReference type="InterPro" id="IPR010065">
    <property type="entry name" value="AA_ABC_transptr_permease_3TM"/>
</dbReference>
<keyword evidence="8 9" id="KW-0472">Membrane</keyword>
<dbReference type="CDD" id="cd06261">
    <property type="entry name" value="TM_PBP2"/>
    <property type="match status" value="1"/>
</dbReference>
<feature type="domain" description="ABC transmembrane type-1" evidence="11">
    <location>
        <begin position="291"/>
        <end position="479"/>
    </location>
</feature>
<feature type="signal peptide" evidence="10">
    <location>
        <begin position="1"/>
        <end position="32"/>
    </location>
</feature>
<keyword evidence="10" id="KW-0732">Signal</keyword>
<evidence type="ECO:0000256" key="9">
    <source>
        <dbReference type="RuleBase" id="RU363032"/>
    </source>
</evidence>
<dbReference type="Gene3D" id="3.40.190.10">
    <property type="entry name" value="Periplasmic binding protein-like II"/>
    <property type="match status" value="2"/>
</dbReference>
<dbReference type="InterPro" id="IPR001638">
    <property type="entry name" value="Solute-binding_3/MltF_N"/>
</dbReference>
<keyword evidence="6" id="KW-0029">Amino-acid transport</keyword>
<evidence type="ECO:0000259" key="11">
    <source>
        <dbReference type="PROSITE" id="PS50928"/>
    </source>
</evidence>
<evidence type="ECO:0000256" key="6">
    <source>
        <dbReference type="ARBA" id="ARBA00022970"/>
    </source>
</evidence>
<name>A0A5A5U1D6_LEUCI</name>
<dbReference type="InterPro" id="IPR043429">
    <property type="entry name" value="ArtM/GltK/GlnP/TcyL/YhdX-like"/>
</dbReference>
<evidence type="ECO:0000256" key="3">
    <source>
        <dbReference type="ARBA" id="ARBA00022448"/>
    </source>
</evidence>
<proteinExistence type="inferred from homology"/>
<evidence type="ECO:0000256" key="8">
    <source>
        <dbReference type="ARBA" id="ARBA00023136"/>
    </source>
</evidence>
<dbReference type="AlphaFoldDB" id="A0A5A5U1D6"/>
<evidence type="ECO:0000256" key="1">
    <source>
        <dbReference type="ARBA" id="ARBA00004651"/>
    </source>
</evidence>
<dbReference type="GO" id="GO:0006865">
    <property type="term" value="P:amino acid transport"/>
    <property type="evidence" value="ECO:0007669"/>
    <property type="project" value="UniProtKB-KW"/>
</dbReference>
<comment type="caution">
    <text evidence="12">The sequence shown here is derived from an EMBL/GenBank/DDBJ whole genome shotgun (WGS) entry which is preliminary data.</text>
</comment>
<dbReference type="RefSeq" id="WP_004904182.1">
    <property type="nucleotide sequence ID" value="NZ_BJJW01000006.1"/>
</dbReference>
<comment type="similarity">
    <text evidence="2">Belongs to the binding-protein-dependent transport system permease family. HisMQ subfamily.</text>
</comment>
<organism evidence="12 13">
    <name type="scientific">Leuconostoc citreum</name>
    <dbReference type="NCBI Taxonomy" id="33964"/>
    <lineage>
        <taxon>Bacteria</taxon>
        <taxon>Bacillati</taxon>
        <taxon>Bacillota</taxon>
        <taxon>Bacilli</taxon>
        <taxon>Lactobacillales</taxon>
        <taxon>Lactobacillaceae</taxon>
        <taxon>Leuconostoc</taxon>
    </lineage>
</organism>
<gene>
    <name evidence="12" type="primary">arpJ</name>
    <name evidence="12" type="ORF">LCIT_10980</name>
</gene>
<dbReference type="GO" id="GO:0015276">
    <property type="term" value="F:ligand-gated monoatomic ion channel activity"/>
    <property type="evidence" value="ECO:0007669"/>
    <property type="project" value="InterPro"/>
</dbReference>
<evidence type="ECO:0000256" key="2">
    <source>
        <dbReference type="ARBA" id="ARBA00010072"/>
    </source>
</evidence>
<evidence type="ECO:0000256" key="7">
    <source>
        <dbReference type="ARBA" id="ARBA00022989"/>
    </source>
</evidence>
<reference evidence="12 13" key="1">
    <citation type="submission" date="2019-04" db="EMBL/GenBank/DDBJ databases">
        <title>A pseudo-fructophilic Leuconostoc citreum strain F192-5 isolated from peel of satsuma mandarin: the first report for isolation and characterization of strain-dependent fructophilic-like characteristics.</title>
        <authorList>
            <person name="Maeno S."/>
            <person name="Tanizawa Y."/>
            <person name="Kajikawa A."/>
            <person name="Kanesaki Y."/>
            <person name="Kubota E."/>
            <person name="Arita M."/>
            <person name="Leon D."/>
            <person name="Endo A."/>
        </authorList>
    </citation>
    <scope>NUCLEOTIDE SEQUENCE [LARGE SCALE GENOMIC DNA]</scope>
    <source>
        <strain evidence="12 13">F192-5</strain>
    </source>
</reference>
<feature type="transmembrane region" description="Helical" evidence="9">
    <location>
        <begin position="458"/>
        <end position="482"/>
    </location>
</feature>
<dbReference type="NCBIfam" id="TIGR01726">
    <property type="entry name" value="HEQRo_perm_3TM"/>
    <property type="match status" value="1"/>
</dbReference>
<dbReference type="InterPro" id="IPR000515">
    <property type="entry name" value="MetI-like"/>
</dbReference>
<dbReference type="PANTHER" id="PTHR30614:SF20">
    <property type="entry name" value="GLUTAMINE TRANSPORT SYSTEM PERMEASE PROTEIN GLNP"/>
    <property type="match status" value="1"/>
</dbReference>
<sequence>MINKTLKKISLLMMSIILLLPLMMVATPKAQAAETDPAYSAIKKRGVLVVGLSADYAPFEFHATVQGRDQIVGFEVSMAKQIAKDLGVKLQIKEMGFDGLIGAVQTGKIDVIISGINATPDREKVVDFSKSYLSPKQTVLVLKKNAAQFTSNVNSFAGKKVGAQRQTTQETFVQNNMSSATLVSLQKVPDLVSQLSAGKLAGVVLNDPISEAYAQQNKALKVIYPQPNEAEGAVSVAMPKNSPVLKEKINQAIDDIVSSGKLKAYKKEANTLMFAKQSFWSKYGNLFIKGTLITLALAAVAVVIGSILGTVFALFKLSPNFLLKAVGNIYVEYVRGTPLLVQAFMVFFGTQVIGLNLSAFAAGALAMGLNSAAYVAEIIRSGINSVNYGQTEAARSLGLSKGKTMRFIILPQAIKNILPALGNEFVTVIKEGSVVSVIGVGELMFQTGVVQGASFKPFFPLLITSMIYFVLTFGISRALGYAEKRMARTGR</sequence>
<feature type="transmembrane region" description="Helical" evidence="9">
    <location>
        <begin position="343"/>
        <end position="367"/>
    </location>
</feature>
<dbReference type="SMART" id="SM00062">
    <property type="entry name" value="PBPb"/>
    <property type="match status" value="1"/>
</dbReference>
<evidence type="ECO:0000313" key="12">
    <source>
        <dbReference type="EMBL" id="GDZ83856.1"/>
    </source>
</evidence>
<dbReference type="EMBL" id="BJJW01000006">
    <property type="protein sequence ID" value="GDZ83856.1"/>
    <property type="molecule type" value="Genomic_DNA"/>
</dbReference>
<dbReference type="SUPFAM" id="SSF161098">
    <property type="entry name" value="MetI-like"/>
    <property type="match status" value="1"/>
</dbReference>
<evidence type="ECO:0000256" key="10">
    <source>
        <dbReference type="SAM" id="SignalP"/>
    </source>
</evidence>
<feature type="chain" id="PRO_5022954989" evidence="10">
    <location>
        <begin position="33"/>
        <end position="491"/>
    </location>
</feature>
<comment type="subcellular location">
    <subcellularLocation>
        <location evidence="1 9">Cell membrane</location>
        <topology evidence="1 9">Multi-pass membrane protein</topology>
    </subcellularLocation>
</comment>
<evidence type="ECO:0000313" key="13">
    <source>
        <dbReference type="Proteomes" id="UP000323274"/>
    </source>
</evidence>
<dbReference type="SMART" id="SM00079">
    <property type="entry name" value="PBPe"/>
    <property type="match status" value="1"/>
</dbReference>
<dbReference type="Pfam" id="PF00497">
    <property type="entry name" value="SBP_bac_3"/>
    <property type="match status" value="1"/>
</dbReference>
<feature type="transmembrane region" description="Helical" evidence="9">
    <location>
        <begin position="292"/>
        <end position="315"/>
    </location>
</feature>
<keyword evidence="7 9" id="KW-1133">Transmembrane helix</keyword>
<dbReference type="FunFam" id="1.10.3720.10:FF:000033">
    <property type="entry name" value="Polar amino acid ABC transporter permease"/>
    <property type="match status" value="1"/>
</dbReference>